<comment type="caution">
    <text evidence="1">The sequence shown here is derived from an EMBL/GenBank/DDBJ whole genome shotgun (WGS) entry which is preliminary data.</text>
</comment>
<proteinExistence type="predicted"/>
<keyword evidence="2" id="KW-1185">Reference proteome</keyword>
<dbReference type="Proteomes" id="UP000827724">
    <property type="component" value="Unassembled WGS sequence"/>
</dbReference>
<dbReference type="AlphaFoldDB" id="A0A9P8TXX5"/>
<gene>
    <name evidence="1" type="ORF">Trco_002545</name>
</gene>
<accession>A0A9P8TXX5</accession>
<sequence>MCDQPHGGQRASFEQIGSGVFHARPCPFHSAGGKSRCACGAAVVQAIASPTDSRSQSVVFLASHWAAPCPTVEAAAGLQVASLVLAGQAMHNNLNIRAAKGEGRSPADKLRAQAPVTKMARTAEGEMLQEEGRPRI</sequence>
<name>A0A9P8TXX5_9HYPO</name>
<organism evidence="1 2">
    <name type="scientific">Trichoderma cornu-damae</name>
    <dbReference type="NCBI Taxonomy" id="654480"/>
    <lineage>
        <taxon>Eukaryota</taxon>
        <taxon>Fungi</taxon>
        <taxon>Dikarya</taxon>
        <taxon>Ascomycota</taxon>
        <taxon>Pezizomycotina</taxon>
        <taxon>Sordariomycetes</taxon>
        <taxon>Hypocreomycetidae</taxon>
        <taxon>Hypocreales</taxon>
        <taxon>Hypocreaceae</taxon>
        <taxon>Trichoderma</taxon>
    </lineage>
</organism>
<dbReference type="EMBL" id="JAIWOZ010000002">
    <property type="protein sequence ID" value="KAH6609199.1"/>
    <property type="molecule type" value="Genomic_DNA"/>
</dbReference>
<protein>
    <submittedName>
        <fullName evidence="1">Uncharacterized protein</fullName>
    </submittedName>
</protein>
<evidence type="ECO:0000313" key="1">
    <source>
        <dbReference type="EMBL" id="KAH6609199.1"/>
    </source>
</evidence>
<reference evidence="1" key="1">
    <citation type="submission" date="2021-08" db="EMBL/GenBank/DDBJ databases">
        <title>Chromosome-Level Trichoderma cornu-damae using Hi-C Data.</title>
        <authorList>
            <person name="Kim C.S."/>
        </authorList>
    </citation>
    <scope>NUCLEOTIDE SEQUENCE</scope>
    <source>
        <strain evidence="1">KA19-0412C</strain>
    </source>
</reference>
<evidence type="ECO:0000313" key="2">
    <source>
        <dbReference type="Proteomes" id="UP000827724"/>
    </source>
</evidence>